<evidence type="ECO:0000256" key="12">
    <source>
        <dbReference type="ARBA" id="ARBA00023136"/>
    </source>
</evidence>
<dbReference type="InterPro" id="IPR017972">
    <property type="entry name" value="Cyt_P450_CS"/>
</dbReference>
<organism evidence="16 17">
    <name type="scientific">Cerrena zonata</name>
    <dbReference type="NCBI Taxonomy" id="2478898"/>
    <lineage>
        <taxon>Eukaryota</taxon>
        <taxon>Fungi</taxon>
        <taxon>Dikarya</taxon>
        <taxon>Basidiomycota</taxon>
        <taxon>Agaricomycotina</taxon>
        <taxon>Agaricomycetes</taxon>
        <taxon>Polyporales</taxon>
        <taxon>Cerrenaceae</taxon>
        <taxon>Cerrena</taxon>
    </lineage>
</organism>
<dbReference type="InterPro" id="IPR050364">
    <property type="entry name" value="Cytochrome_P450_fung"/>
</dbReference>
<dbReference type="CDD" id="cd11065">
    <property type="entry name" value="CYP64-like"/>
    <property type="match status" value="1"/>
</dbReference>
<feature type="signal peptide" evidence="15">
    <location>
        <begin position="1"/>
        <end position="17"/>
    </location>
</feature>
<dbReference type="PRINTS" id="PR00385">
    <property type="entry name" value="P450"/>
</dbReference>
<comment type="cofactor">
    <cofactor evidence="1 13">
        <name>heme</name>
        <dbReference type="ChEBI" id="CHEBI:30413"/>
    </cofactor>
</comment>
<keyword evidence="6" id="KW-0812">Transmembrane</keyword>
<feature type="binding site" description="axial binding residue" evidence="13">
    <location>
        <position position="442"/>
    </location>
    <ligand>
        <name>heme</name>
        <dbReference type="ChEBI" id="CHEBI:30413"/>
    </ligand>
    <ligandPart>
        <name>Fe</name>
        <dbReference type="ChEBI" id="CHEBI:18248"/>
    </ligandPart>
</feature>
<evidence type="ECO:0000256" key="7">
    <source>
        <dbReference type="ARBA" id="ARBA00022723"/>
    </source>
</evidence>
<evidence type="ECO:0000256" key="11">
    <source>
        <dbReference type="ARBA" id="ARBA00023033"/>
    </source>
</evidence>
<evidence type="ECO:0000256" key="8">
    <source>
        <dbReference type="ARBA" id="ARBA00022989"/>
    </source>
</evidence>
<dbReference type="PRINTS" id="PR00463">
    <property type="entry name" value="EP450I"/>
</dbReference>
<comment type="subcellular location">
    <subcellularLocation>
        <location evidence="2">Membrane</location>
    </subcellularLocation>
</comment>
<comment type="caution">
    <text evidence="16">The sequence shown here is derived from an EMBL/GenBank/DDBJ whole genome shotgun (WGS) entry which is preliminary data.</text>
</comment>
<evidence type="ECO:0000256" key="5">
    <source>
        <dbReference type="ARBA" id="ARBA00022617"/>
    </source>
</evidence>
<sequence length="516" mass="58360">MTILSGWSSILTAVCLTTLVTLLLQASRRKVPKCASFPPGPTRLPLLGSVHLLPQQFQERTLAEWGTKYGGIVYAKLFRTPAIVINSYKIAHDLMEKRSGNYSDRPRFILIPELLGWKNSIVHLRYGEQFRMHRKWMQDAFRSKEALDSYRSIQRREVSVFLANLLSTPEAFMTHFTQFSASIIMEIVYGHRVLNDKDKFIGIAERAGESTVTAGSPATMLVDFFPIMKLIPEWCPGGGFKTKAAVAHKYVSELYEVPYRMVREKMKSGTARPSFTSNLLERRDRVGKLTLEDEENIKAAAATVYSAGTETTATAMMTFILAMVRHPSIYSKLQDEVDRVVGLERLPDFEDRAALPYTECVIKELYRWHVPVPLGIPHNTLKSDIYGGYHIPENAMVIANIWAMSQDEDIYPNPTDFNPERYMDNAEEDPKNIVFGFGRRQCPGNELADRSIFILVTSIAATMNITKVKDTSRAEITPSLDFTSGFVSRPEAFSCEITARSDKAVRLIRQMKVATE</sequence>
<protein>
    <recommendedName>
        <fullName evidence="18">Cytochrome P450</fullName>
    </recommendedName>
</protein>
<dbReference type="PROSITE" id="PS00086">
    <property type="entry name" value="CYTOCHROME_P450"/>
    <property type="match status" value="1"/>
</dbReference>
<evidence type="ECO:0000256" key="6">
    <source>
        <dbReference type="ARBA" id="ARBA00022692"/>
    </source>
</evidence>
<evidence type="ECO:0000256" key="15">
    <source>
        <dbReference type="SAM" id="SignalP"/>
    </source>
</evidence>
<name>A0AAW0F8A3_9APHY</name>
<evidence type="ECO:0000313" key="16">
    <source>
        <dbReference type="EMBL" id="KAK7677010.1"/>
    </source>
</evidence>
<dbReference type="InterPro" id="IPR036396">
    <property type="entry name" value="Cyt_P450_sf"/>
</dbReference>
<keyword evidence="17" id="KW-1185">Reference proteome</keyword>
<dbReference type="Pfam" id="PF00067">
    <property type="entry name" value="p450"/>
    <property type="match status" value="1"/>
</dbReference>
<evidence type="ECO:0000256" key="13">
    <source>
        <dbReference type="PIRSR" id="PIRSR602401-1"/>
    </source>
</evidence>
<evidence type="ECO:0000256" key="10">
    <source>
        <dbReference type="ARBA" id="ARBA00023004"/>
    </source>
</evidence>
<keyword evidence="11 14" id="KW-0503">Monooxygenase</keyword>
<dbReference type="AlphaFoldDB" id="A0AAW0F8A3"/>
<dbReference type="PANTHER" id="PTHR46300">
    <property type="entry name" value="P450, PUTATIVE (EUROFUNG)-RELATED-RELATED"/>
    <property type="match status" value="1"/>
</dbReference>
<evidence type="ECO:0000256" key="3">
    <source>
        <dbReference type="ARBA" id="ARBA00005179"/>
    </source>
</evidence>
<dbReference type="GO" id="GO:0020037">
    <property type="term" value="F:heme binding"/>
    <property type="evidence" value="ECO:0007669"/>
    <property type="project" value="InterPro"/>
</dbReference>
<dbReference type="SUPFAM" id="SSF48264">
    <property type="entry name" value="Cytochrome P450"/>
    <property type="match status" value="1"/>
</dbReference>
<comment type="pathway">
    <text evidence="3">Secondary metabolite biosynthesis.</text>
</comment>
<proteinExistence type="inferred from homology"/>
<keyword evidence="9 14" id="KW-0560">Oxidoreductase</keyword>
<dbReference type="GO" id="GO:0004497">
    <property type="term" value="F:monooxygenase activity"/>
    <property type="evidence" value="ECO:0007669"/>
    <property type="project" value="UniProtKB-KW"/>
</dbReference>
<keyword evidence="15" id="KW-0732">Signal</keyword>
<keyword evidence="7 13" id="KW-0479">Metal-binding</keyword>
<accession>A0AAW0F8A3</accession>
<keyword evidence="10 13" id="KW-0408">Iron</keyword>
<evidence type="ECO:0000256" key="1">
    <source>
        <dbReference type="ARBA" id="ARBA00001971"/>
    </source>
</evidence>
<keyword evidence="8" id="KW-1133">Transmembrane helix</keyword>
<reference evidence="16 17" key="1">
    <citation type="submission" date="2022-09" db="EMBL/GenBank/DDBJ databases">
        <authorList>
            <person name="Palmer J.M."/>
        </authorList>
    </citation>
    <scope>NUCLEOTIDE SEQUENCE [LARGE SCALE GENOMIC DNA]</scope>
    <source>
        <strain evidence="16 17">DSM 7382</strain>
    </source>
</reference>
<dbReference type="GO" id="GO:0016020">
    <property type="term" value="C:membrane"/>
    <property type="evidence" value="ECO:0007669"/>
    <property type="project" value="UniProtKB-SubCell"/>
</dbReference>
<evidence type="ECO:0000256" key="2">
    <source>
        <dbReference type="ARBA" id="ARBA00004370"/>
    </source>
</evidence>
<gene>
    <name evidence="16" type="ORF">QCA50_020039</name>
</gene>
<dbReference type="PANTHER" id="PTHR46300:SF2">
    <property type="entry name" value="CYTOCHROME P450 MONOOXYGENASE ALNH-RELATED"/>
    <property type="match status" value="1"/>
</dbReference>
<dbReference type="InterPro" id="IPR002401">
    <property type="entry name" value="Cyt_P450_E_grp-I"/>
</dbReference>
<dbReference type="Proteomes" id="UP001385951">
    <property type="component" value="Unassembled WGS sequence"/>
</dbReference>
<comment type="similarity">
    <text evidence="4 14">Belongs to the cytochrome P450 family.</text>
</comment>
<dbReference type="Gene3D" id="1.10.630.10">
    <property type="entry name" value="Cytochrome P450"/>
    <property type="match status" value="1"/>
</dbReference>
<evidence type="ECO:0000256" key="4">
    <source>
        <dbReference type="ARBA" id="ARBA00010617"/>
    </source>
</evidence>
<dbReference type="InterPro" id="IPR001128">
    <property type="entry name" value="Cyt_P450"/>
</dbReference>
<keyword evidence="12" id="KW-0472">Membrane</keyword>
<dbReference type="GO" id="GO:0016705">
    <property type="term" value="F:oxidoreductase activity, acting on paired donors, with incorporation or reduction of molecular oxygen"/>
    <property type="evidence" value="ECO:0007669"/>
    <property type="project" value="InterPro"/>
</dbReference>
<dbReference type="EMBL" id="JASBNA010000098">
    <property type="protein sequence ID" value="KAK7677010.1"/>
    <property type="molecule type" value="Genomic_DNA"/>
</dbReference>
<evidence type="ECO:0000313" key="17">
    <source>
        <dbReference type="Proteomes" id="UP001385951"/>
    </source>
</evidence>
<keyword evidence="5 13" id="KW-0349">Heme</keyword>
<evidence type="ECO:0000256" key="14">
    <source>
        <dbReference type="RuleBase" id="RU000461"/>
    </source>
</evidence>
<evidence type="ECO:0000256" key="9">
    <source>
        <dbReference type="ARBA" id="ARBA00023002"/>
    </source>
</evidence>
<feature type="chain" id="PRO_5043721085" description="Cytochrome P450" evidence="15">
    <location>
        <begin position="18"/>
        <end position="516"/>
    </location>
</feature>
<dbReference type="GO" id="GO:0005506">
    <property type="term" value="F:iron ion binding"/>
    <property type="evidence" value="ECO:0007669"/>
    <property type="project" value="InterPro"/>
</dbReference>
<evidence type="ECO:0008006" key="18">
    <source>
        <dbReference type="Google" id="ProtNLM"/>
    </source>
</evidence>